<proteinExistence type="predicted"/>
<dbReference type="Proteomes" id="UP000004477">
    <property type="component" value="Unassembled WGS sequence"/>
</dbReference>
<keyword evidence="2" id="KW-1185">Reference proteome</keyword>
<dbReference type="PaxDb" id="537011-PREVCOP_05821"/>
<sequence>MSSQTTDNNKRLDYLDVAKGIGILLVILGHCQLGRIGRAHSLIYSFHMPLFFFISGVCFSNKYTFSTLAVKRFRQIILPTIYFSIISTLLVDGLGLNVEWWDWSKHFPFALWFLPVLYFTELVAWLICNKIMSKVSYVIFLLALLFLSHLLSHFSVDLVYSIASIPIAAFFYLIGYSIKTIVRNFKSHLWGWCLLLAFLNVVIVRYGHVSMELASGHISPFIIAEIAAFAGIFSCLCLSKGLTYGGDCLKTHSSQNVS</sequence>
<dbReference type="GO" id="GO:0016747">
    <property type="term" value="F:acyltransferase activity, transferring groups other than amino-acyl groups"/>
    <property type="evidence" value="ECO:0007669"/>
    <property type="project" value="InterPro"/>
</dbReference>
<dbReference type="PANTHER" id="PTHR37312:SF1">
    <property type="entry name" value="MEMBRANE-BOUND ACYLTRANSFERASE YKRP-RELATED"/>
    <property type="match status" value="1"/>
</dbReference>
<dbReference type="PANTHER" id="PTHR37312">
    <property type="entry name" value="MEMBRANE-BOUND ACYLTRANSFERASE YKRP-RELATED"/>
    <property type="match status" value="1"/>
</dbReference>
<dbReference type="OrthoDB" id="9816048at2"/>
<dbReference type="HOGENOM" id="CLU_023915_4_2_10"/>
<comment type="caution">
    <text evidence="1">The sequence shown here is derived from an EMBL/GenBank/DDBJ whole genome shotgun (WGS) entry which is preliminary data.</text>
</comment>
<dbReference type="AlphaFoldDB" id="D1PF14"/>
<dbReference type="InterPro" id="IPR052734">
    <property type="entry name" value="Nod_factor_acetyltransferase"/>
</dbReference>
<accession>D1PF14</accession>
<gene>
    <name evidence="1" type="ORF">PREVCOP_05821</name>
</gene>
<evidence type="ECO:0000313" key="2">
    <source>
        <dbReference type="Proteomes" id="UP000004477"/>
    </source>
</evidence>
<dbReference type="EMBL" id="ACBX02000031">
    <property type="protein sequence ID" value="EFB34714.1"/>
    <property type="molecule type" value="Genomic_DNA"/>
</dbReference>
<protein>
    <submittedName>
        <fullName evidence="1">Acyltransferase</fullName>
    </submittedName>
</protein>
<keyword evidence="1" id="KW-0012">Acyltransferase</keyword>
<dbReference type="STRING" id="537011.PREVCOP_05821"/>
<dbReference type="GeneID" id="69850472"/>
<evidence type="ECO:0000313" key="1">
    <source>
        <dbReference type="EMBL" id="EFB34714.1"/>
    </source>
</evidence>
<name>D1PF14_9BACT</name>
<organism evidence="1 2">
    <name type="scientific">Segatella copri DSM 18205</name>
    <dbReference type="NCBI Taxonomy" id="537011"/>
    <lineage>
        <taxon>Bacteria</taxon>
        <taxon>Pseudomonadati</taxon>
        <taxon>Bacteroidota</taxon>
        <taxon>Bacteroidia</taxon>
        <taxon>Bacteroidales</taxon>
        <taxon>Prevotellaceae</taxon>
        <taxon>Segatella</taxon>
    </lineage>
</organism>
<reference evidence="1" key="1">
    <citation type="submission" date="2009-11" db="EMBL/GenBank/DDBJ databases">
        <authorList>
            <person name="Weinstock G."/>
            <person name="Sodergren E."/>
            <person name="Clifton S."/>
            <person name="Fulton L."/>
            <person name="Fulton B."/>
            <person name="Courtney L."/>
            <person name="Fronick C."/>
            <person name="Harrison M."/>
            <person name="Strong C."/>
            <person name="Farmer C."/>
            <person name="Delahaunty K."/>
            <person name="Markovic C."/>
            <person name="Hall O."/>
            <person name="Minx P."/>
            <person name="Tomlinson C."/>
            <person name="Mitreva M."/>
            <person name="Nelson J."/>
            <person name="Hou S."/>
            <person name="Wollam A."/>
            <person name="Pepin K.H."/>
            <person name="Johnson M."/>
            <person name="Bhonagiri V."/>
            <person name="Nash W.E."/>
            <person name="Warren W."/>
            <person name="Chinwalla A."/>
            <person name="Mardis E.R."/>
            <person name="Wilson R.K."/>
        </authorList>
    </citation>
    <scope>NUCLEOTIDE SEQUENCE [LARGE SCALE GENOMIC DNA]</scope>
    <source>
        <strain evidence="1">DSM 18205</strain>
    </source>
</reference>
<keyword evidence="1" id="KW-0808">Transferase</keyword>
<dbReference type="Pfam" id="PF01757">
    <property type="entry name" value="Acyl_transf_3"/>
    <property type="match status" value="1"/>
</dbReference>
<dbReference type="InterPro" id="IPR002656">
    <property type="entry name" value="Acyl_transf_3_dom"/>
</dbReference>
<dbReference type="RefSeq" id="WP_006848504.1">
    <property type="nucleotide sequence ID" value="NZ_CP085934.1"/>
</dbReference>